<dbReference type="EMBL" id="BK014662">
    <property type="protein sequence ID" value="DAD66655.1"/>
    <property type="molecule type" value="Genomic_DNA"/>
</dbReference>
<protein>
    <submittedName>
        <fullName evidence="1">Uncharacterized protein</fullName>
    </submittedName>
</protein>
<proteinExistence type="predicted"/>
<evidence type="ECO:0000313" key="1">
    <source>
        <dbReference type="EMBL" id="DAD66655.1"/>
    </source>
</evidence>
<accession>A0A8S5L9U6</accession>
<organism evidence="1">
    <name type="scientific">Myoviridae sp. ctPuP5</name>
    <dbReference type="NCBI Taxonomy" id="2823543"/>
    <lineage>
        <taxon>Viruses</taxon>
        <taxon>Duplodnaviria</taxon>
        <taxon>Heunggongvirae</taxon>
        <taxon>Uroviricota</taxon>
        <taxon>Caudoviricetes</taxon>
    </lineage>
</organism>
<sequence length="119" mass="14531">MSNFIDLIKRYYKLLTSHNHFICQHKNVKTINIEDKHFDYMTDNDDLDDIPTIVEIRYCVDCGKILDKHHIYDIYPFVSTWDEIRDFKRICNIKHEEDFSLYNEIAYGDNYSNNYNHRK</sequence>
<name>A0A8S5L9U6_9CAUD</name>
<reference evidence="1" key="1">
    <citation type="journal article" date="2021" name="Proc. Natl. Acad. Sci. U.S.A.">
        <title>A Catalog of Tens of Thousands of Viruses from Human Metagenomes Reveals Hidden Associations with Chronic Diseases.</title>
        <authorList>
            <person name="Tisza M.J."/>
            <person name="Buck C.B."/>
        </authorList>
    </citation>
    <scope>NUCLEOTIDE SEQUENCE</scope>
    <source>
        <strain evidence="1">CtPuP5</strain>
    </source>
</reference>